<protein>
    <submittedName>
        <fullName evidence="2">Uncharacterized protein</fullName>
    </submittedName>
</protein>
<dbReference type="EMBL" id="JANAWD010000161">
    <property type="protein sequence ID" value="KAJ3485205.1"/>
    <property type="molecule type" value="Genomic_DNA"/>
</dbReference>
<evidence type="ECO:0000256" key="1">
    <source>
        <dbReference type="SAM" id="MobiDB-lite"/>
    </source>
</evidence>
<organism evidence="2 3">
    <name type="scientific">Meripilus lineatus</name>
    <dbReference type="NCBI Taxonomy" id="2056292"/>
    <lineage>
        <taxon>Eukaryota</taxon>
        <taxon>Fungi</taxon>
        <taxon>Dikarya</taxon>
        <taxon>Basidiomycota</taxon>
        <taxon>Agaricomycotina</taxon>
        <taxon>Agaricomycetes</taxon>
        <taxon>Polyporales</taxon>
        <taxon>Meripilaceae</taxon>
        <taxon>Meripilus</taxon>
    </lineage>
</organism>
<sequence length="1051" mass="118404">MEFIKEEEVDEVISSQSFDFAIELDDLMDRDIDLSAPYSFCKVYPSAPNPGLHLSSLGYIGVPLNEREAQVLKSIAVESPDGIHGFSRGSGPETGKSNGIWAISADQVTLKGPQWKPFVDDIIEDVCANLDIRCPASQLICEMTNLIICETGADSEPDKSAPQREGKIATIAITLPSNFEGGATHLSYGALRTTYNHAASCPFEMTAMAWYQDVIHLMSPVTEGYRLVLAFDLFHSRSLPRPVCGTSGDFTRTALRILTRLVEEDDKVLYLFPQLYTKLKNVEDLSQLDSHKVQLLEVACSRKRDLDGYSDDEDVDSNALSSSCSDEDEETLRAEEILSLGGEPLIEAVTIEERAYMTPKSFYSLQKMKREEGKRVNRWFDLSEEWYEVIERSGLLLWTKMMEMETKYGEDISDACRDALNITSLVPSATERALKRFLVSRADEDPEKIVDALCHLGVLWNDLSVYAEALKLCGDCPEDFQLPSSHGITTVIDRFGFDKVQESLDAYLTESTPEALRLLRFLQDQLATRSDEIYSQTIHPWLRHRTLSLAAAGFGSKKGTPEDAKLLVSLVAFYGEMAFIKDHQNHQFLRGVALEIEKEDRFQPTATRFEVVSQLWEMSILRACAEIGLHNQDHWHPNGKDHIKLRLAKECIAPCLEKEKYHLLQPILDAVVDGKHSISLEKSAEAIFLPLLSWGSTFTRDNDVWNSFPPWIKFAQRCTTPILDMLNGDLGRERFGHQLSHLLNIAHFEGGSDYLIDCIIPHIGSKILRKKRYHIYTSQVIASFGGREATDRLHHVGSRFMARHIEGVPIGERRDLSQCFHNCLRFRDPFALSALIQRLFRLGDTPTNWVAMHTSLFLELMPLVNNPQKSEAMAPYFRAFFLWWMQKTIGLVGTAGRSPIPAQVAKWDCSCDPCEAARSFIMEDPVKTWSTTILRANQDVKNHLDPHLQQLTGFSTELESDSNGSQSLTVKFSADPVGALACCAKHRQDALDILAPLRSREEYLQSILGDQYEWVISVLSGVEKGKQQKPGCGLGGGKEPEQPPRKRQKRR</sequence>
<dbReference type="AlphaFoldDB" id="A0AAD5V3D7"/>
<reference evidence="2" key="1">
    <citation type="submission" date="2022-07" db="EMBL/GenBank/DDBJ databases">
        <title>Genome Sequence of Physisporinus lineatus.</title>
        <authorList>
            <person name="Buettner E."/>
        </authorList>
    </citation>
    <scope>NUCLEOTIDE SEQUENCE</scope>
    <source>
        <strain evidence="2">VT162</strain>
    </source>
</reference>
<evidence type="ECO:0000313" key="3">
    <source>
        <dbReference type="Proteomes" id="UP001212997"/>
    </source>
</evidence>
<proteinExistence type="predicted"/>
<dbReference type="PANTHER" id="PTHR33099:SF7">
    <property type="entry name" value="MYND-TYPE DOMAIN-CONTAINING PROTEIN"/>
    <property type="match status" value="1"/>
</dbReference>
<gene>
    <name evidence="2" type="ORF">NLI96_g5127</name>
</gene>
<dbReference type="PANTHER" id="PTHR33099">
    <property type="entry name" value="FE2OG DIOXYGENASE DOMAIN-CONTAINING PROTEIN"/>
    <property type="match status" value="1"/>
</dbReference>
<dbReference type="Gene3D" id="2.60.120.620">
    <property type="entry name" value="q2cbj1_9rhob like domain"/>
    <property type="match status" value="1"/>
</dbReference>
<feature type="region of interest" description="Disordered" evidence="1">
    <location>
        <begin position="1025"/>
        <end position="1051"/>
    </location>
</feature>
<keyword evidence="3" id="KW-1185">Reference proteome</keyword>
<comment type="caution">
    <text evidence="2">The sequence shown here is derived from an EMBL/GenBank/DDBJ whole genome shotgun (WGS) entry which is preliminary data.</text>
</comment>
<accession>A0AAD5V3D7</accession>
<name>A0AAD5V3D7_9APHY</name>
<evidence type="ECO:0000313" key="2">
    <source>
        <dbReference type="EMBL" id="KAJ3485205.1"/>
    </source>
</evidence>
<feature type="region of interest" description="Disordered" evidence="1">
    <location>
        <begin position="307"/>
        <end position="326"/>
    </location>
</feature>
<dbReference type="Proteomes" id="UP001212997">
    <property type="component" value="Unassembled WGS sequence"/>
</dbReference>